<dbReference type="EMBL" id="CP017675">
    <property type="protein sequence ID" value="APB34067.1"/>
    <property type="molecule type" value="Genomic_DNA"/>
</dbReference>
<name>A0A1J0ADT0_9CYAN</name>
<dbReference type="FunFam" id="3.40.50.720:FF:000033">
    <property type="entry name" value="Adenylyltransferase and sulfurtransferase MOCS3"/>
    <property type="match status" value="1"/>
</dbReference>
<dbReference type="PROSITE" id="PS50206">
    <property type="entry name" value="RHODANESE_3"/>
    <property type="match status" value="1"/>
</dbReference>
<dbReference type="GO" id="GO:0004792">
    <property type="term" value="F:thiosulfate-cyanide sulfurtransferase activity"/>
    <property type="evidence" value="ECO:0007669"/>
    <property type="project" value="TreeGrafter"/>
</dbReference>
<dbReference type="OrthoDB" id="9800872at2"/>
<dbReference type="InterPro" id="IPR036873">
    <property type="entry name" value="Rhodanese-like_dom_sf"/>
</dbReference>
<keyword evidence="6" id="KW-1185">Reference proteome</keyword>
<feature type="domain" description="Rhodanese" evidence="4">
    <location>
        <begin position="304"/>
        <end position="397"/>
    </location>
</feature>
<dbReference type="NCBIfam" id="NF005646">
    <property type="entry name" value="PRK07411.1"/>
    <property type="match status" value="1"/>
</dbReference>
<dbReference type="GO" id="GO:0008641">
    <property type="term" value="F:ubiquitin-like modifier activating enzyme activity"/>
    <property type="evidence" value="ECO:0007669"/>
    <property type="project" value="InterPro"/>
</dbReference>
<sequence>MIAVEAVESSQVEPSQIELTQAEYERYSRHLILPGVGLGGQRKLKAAKVLCVGTGGLGSPVLLYLAAAGIGRLGIIDFDTVDVSNLQRQIIHTVAGVGQSKAQSAKERIAQLNPHCQVDLYEAPLNASNALEIIANYDVVVDGTDNFPTRYLVNDACTLLDKPFIYGSILWFEGQVSVFNYQGGPTYRDLFPEPPPPGAVPSCAEGGVLGVLCGVIGSLQATETIKVILGIGDTLSGRLLLYDALKMKFRELKLRPHPDRPVIKELIDYEQFCGITQAKNQEQKMHSEIPEITVQELQELLTQQPQQTLLVDVRNPGEYEVAYIAGAVLIPLPDLEQGVGLEKLDQILGDKQLLVHCKSGVRSLKALHLIKEKTGRVGTNVKGGILAWSREIDPAIPQY</sequence>
<evidence type="ECO:0000259" key="4">
    <source>
        <dbReference type="PROSITE" id="PS50206"/>
    </source>
</evidence>
<dbReference type="InterPro" id="IPR000594">
    <property type="entry name" value="ThiF_NAD_FAD-bd"/>
</dbReference>
<evidence type="ECO:0000256" key="1">
    <source>
        <dbReference type="ARBA" id="ARBA00022679"/>
    </source>
</evidence>
<dbReference type="SUPFAM" id="SSF69572">
    <property type="entry name" value="Activating enzymes of the ubiquitin-like proteins"/>
    <property type="match status" value="1"/>
</dbReference>
<dbReference type="CDD" id="cd00158">
    <property type="entry name" value="RHOD"/>
    <property type="match status" value="1"/>
</dbReference>
<evidence type="ECO:0000256" key="2">
    <source>
        <dbReference type="ARBA" id="ARBA00022741"/>
    </source>
</evidence>
<dbReference type="GO" id="GO:0005524">
    <property type="term" value="F:ATP binding"/>
    <property type="evidence" value="ECO:0007669"/>
    <property type="project" value="UniProtKB-KW"/>
</dbReference>
<proteinExistence type="predicted"/>
<dbReference type="Gene3D" id="3.40.250.10">
    <property type="entry name" value="Rhodanese-like domain"/>
    <property type="match status" value="1"/>
</dbReference>
<dbReference type="SMART" id="SM00450">
    <property type="entry name" value="RHOD"/>
    <property type="match status" value="1"/>
</dbReference>
<dbReference type="PANTHER" id="PTHR10953">
    <property type="entry name" value="UBIQUITIN-ACTIVATING ENZYME E1"/>
    <property type="match status" value="1"/>
</dbReference>
<dbReference type="GO" id="GO:0005829">
    <property type="term" value="C:cytosol"/>
    <property type="evidence" value="ECO:0007669"/>
    <property type="project" value="TreeGrafter"/>
</dbReference>
<keyword evidence="2" id="KW-0547">Nucleotide-binding</keyword>
<evidence type="ECO:0000313" key="6">
    <source>
        <dbReference type="Proteomes" id="UP000180235"/>
    </source>
</evidence>
<dbReference type="InterPro" id="IPR045886">
    <property type="entry name" value="ThiF/MoeB/HesA"/>
</dbReference>
<dbReference type="AlphaFoldDB" id="A0A1J0ADT0"/>
<dbReference type="STRING" id="1188229.GlitD10_1741"/>
<dbReference type="Gene3D" id="3.40.50.720">
    <property type="entry name" value="NAD(P)-binding Rossmann-like Domain"/>
    <property type="match status" value="1"/>
</dbReference>
<keyword evidence="3" id="KW-0067">ATP-binding</keyword>
<evidence type="ECO:0000313" key="5">
    <source>
        <dbReference type="EMBL" id="APB34067.1"/>
    </source>
</evidence>
<accession>A0A1J0ADT0</accession>
<dbReference type="CDD" id="cd00757">
    <property type="entry name" value="ThiF_MoeB_HesA_family"/>
    <property type="match status" value="1"/>
</dbReference>
<gene>
    <name evidence="5" type="ORF">GlitD10_1741</name>
</gene>
<dbReference type="Proteomes" id="UP000180235">
    <property type="component" value="Chromosome"/>
</dbReference>
<dbReference type="KEGG" id="glt:GlitD10_1741"/>
<reference evidence="5 6" key="1">
    <citation type="submission" date="2016-10" db="EMBL/GenBank/DDBJ databases">
        <title>Description of Gloeomargarita lithophora gen. nov., sp. nov., a thylakoid-bearing basal-branching cyanobacterium with intracellular carbonates, and proposal for Gloeomargaritales ord. nov.</title>
        <authorList>
            <person name="Moreira D."/>
            <person name="Tavera R."/>
            <person name="Benzerara K."/>
            <person name="Skouri-Panet F."/>
            <person name="Couradeau E."/>
            <person name="Gerard E."/>
            <person name="Loussert C."/>
            <person name="Novelo E."/>
            <person name="Zivanovic Y."/>
            <person name="Lopez-Garcia P."/>
        </authorList>
    </citation>
    <scope>NUCLEOTIDE SEQUENCE [LARGE SCALE GENOMIC DNA]</scope>
    <source>
        <strain evidence="5 6">D10</strain>
    </source>
</reference>
<evidence type="ECO:0000256" key="3">
    <source>
        <dbReference type="ARBA" id="ARBA00022840"/>
    </source>
</evidence>
<dbReference type="Pfam" id="PF00899">
    <property type="entry name" value="ThiF"/>
    <property type="match status" value="1"/>
</dbReference>
<dbReference type="GO" id="GO:0008146">
    <property type="term" value="F:sulfotransferase activity"/>
    <property type="evidence" value="ECO:0007669"/>
    <property type="project" value="TreeGrafter"/>
</dbReference>
<dbReference type="GO" id="GO:0016779">
    <property type="term" value="F:nucleotidyltransferase activity"/>
    <property type="evidence" value="ECO:0007669"/>
    <property type="project" value="TreeGrafter"/>
</dbReference>
<dbReference type="InterPro" id="IPR035985">
    <property type="entry name" value="Ubiquitin-activating_enz"/>
</dbReference>
<dbReference type="PANTHER" id="PTHR10953:SF102">
    <property type="entry name" value="ADENYLYLTRANSFERASE AND SULFURTRANSFERASE MOCS3"/>
    <property type="match status" value="1"/>
</dbReference>
<protein>
    <submittedName>
        <fullName evidence="5">Dinucleotide-utilizing enzymes involved in molybdopterin and thiamine biosynthesis family 2</fullName>
    </submittedName>
</protein>
<dbReference type="InterPro" id="IPR001763">
    <property type="entry name" value="Rhodanese-like_dom"/>
</dbReference>
<keyword evidence="1" id="KW-0808">Transferase</keyword>
<dbReference type="Pfam" id="PF00581">
    <property type="entry name" value="Rhodanese"/>
    <property type="match status" value="1"/>
</dbReference>
<organism evidence="5 6">
    <name type="scientific">Gloeomargarita lithophora Alchichica-D10</name>
    <dbReference type="NCBI Taxonomy" id="1188229"/>
    <lineage>
        <taxon>Bacteria</taxon>
        <taxon>Bacillati</taxon>
        <taxon>Cyanobacteriota</taxon>
        <taxon>Cyanophyceae</taxon>
        <taxon>Gloeomargaritales</taxon>
        <taxon>Gloeomargaritaceae</taxon>
        <taxon>Gloeomargarita</taxon>
    </lineage>
</organism>
<dbReference type="NCBIfam" id="NF004281">
    <property type="entry name" value="PRK05690.1"/>
    <property type="match status" value="1"/>
</dbReference>
<dbReference type="RefSeq" id="WP_071454562.1">
    <property type="nucleotide sequence ID" value="NZ_CP017675.1"/>
</dbReference>